<name>R4X3L4_9BURK</name>
<evidence type="ECO:0000313" key="3">
    <source>
        <dbReference type="Proteomes" id="UP000013966"/>
    </source>
</evidence>
<organism evidence="2 3">
    <name type="scientific">Caballeronia insecticola</name>
    <dbReference type="NCBI Taxonomy" id="758793"/>
    <lineage>
        <taxon>Bacteria</taxon>
        <taxon>Pseudomonadati</taxon>
        <taxon>Pseudomonadota</taxon>
        <taxon>Betaproteobacteria</taxon>
        <taxon>Burkholderiales</taxon>
        <taxon>Burkholderiaceae</taxon>
        <taxon>Caballeronia</taxon>
    </lineage>
</organism>
<dbReference type="AlphaFoldDB" id="R4X3L4"/>
<accession>R4X3L4</accession>
<evidence type="ECO:0000313" key="2">
    <source>
        <dbReference type="EMBL" id="BAN26482.1"/>
    </source>
</evidence>
<dbReference type="PATRIC" id="fig|758793.3.peg.4720"/>
<keyword evidence="3" id="KW-1185">Reference proteome</keyword>
<gene>
    <name evidence="2" type="ORF">BRPE64_CCDS03990</name>
</gene>
<dbReference type="RefSeq" id="WP_016347191.1">
    <property type="nucleotide sequence ID" value="NC_021288.1"/>
</dbReference>
<keyword evidence="1" id="KW-0812">Transmembrane</keyword>
<dbReference type="KEGG" id="buo:BRPE64_CCDS03990"/>
<dbReference type="HOGENOM" id="CLU_2970503_0_0_4"/>
<keyword evidence="1" id="KW-1133">Transmembrane helix</keyword>
<dbReference type="Proteomes" id="UP000013966">
    <property type="component" value="Chromosome 3"/>
</dbReference>
<proteinExistence type="predicted"/>
<keyword evidence="1" id="KW-0472">Membrane</keyword>
<reference evidence="2 3" key="2">
    <citation type="journal article" date="2018" name="Int. J. Syst. Evol. Microbiol.">
        <title>Burkholderia insecticola sp. nov., a gut symbiotic bacterium of the bean bug Riptortus pedestris.</title>
        <authorList>
            <person name="Takeshita K."/>
            <person name="Tamaki H."/>
            <person name="Ohbayashi T."/>
            <person name="Meng X.-Y."/>
            <person name="Sone T."/>
            <person name="Mitani Y."/>
            <person name="Peeters C."/>
            <person name="Kikuchi Y."/>
            <person name="Vandamme P."/>
        </authorList>
    </citation>
    <scope>NUCLEOTIDE SEQUENCE [LARGE SCALE GENOMIC DNA]</scope>
    <source>
        <strain evidence="2">RPE64</strain>
    </source>
</reference>
<protein>
    <submittedName>
        <fullName evidence="2">Uncharacterized protein</fullName>
    </submittedName>
</protein>
<dbReference type="EMBL" id="AP013060">
    <property type="protein sequence ID" value="BAN26482.1"/>
    <property type="molecule type" value="Genomic_DNA"/>
</dbReference>
<feature type="transmembrane region" description="Helical" evidence="1">
    <location>
        <begin position="29"/>
        <end position="51"/>
    </location>
</feature>
<sequence length="58" mass="6419">MTELKHTADVAIDAALRLQNLICLARLRYGSVLMTLPLCSSMCFFAFRFALSAFGTSM</sequence>
<reference evidence="2 3" key="1">
    <citation type="journal article" date="2013" name="Genome Announc.">
        <title>Complete Genome Sequence of Burkholderia sp. Strain RPE64, Bacterial Symbiont of the Bean Bug Riptortus pedestris.</title>
        <authorList>
            <person name="Shibata T.F."/>
            <person name="Maeda T."/>
            <person name="Nikoh N."/>
            <person name="Yamaguchi K."/>
            <person name="Oshima K."/>
            <person name="Hattori M."/>
            <person name="Nishiyama T."/>
            <person name="Hasebe M."/>
            <person name="Fukatsu T."/>
            <person name="Kikuchi Y."/>
            <person name="Shigenobu S."/>
        </authorList>
    </citation>
    <scope>NUCLEOTIDE SEQUENCE [LARGE SCALE GENOMIC DNA]</scope>
</reference>
<dbReference type="OrthoDB" id="9134551at2"/>
<evidence type="ECO:0000256" key="1">
    <source>
        <dbReference type="SAM" id="Phobius"/>
    </source>
</evidence>
<dbReference type="STRING" id="758793.BRPE64_CCDS03990"/>